<reference evidence="2" key="1">
    <citation type="submission" date="2016-06" db="EMBL/GenBank/DDBJ databases">
        <title>Pandoraea oxalativorans DSM 23570 Genome Sequencing.</title>
        <authorList>
            <person name="Ee R."/>
            <person name="Lim Y.-L."/>
            <person name="Yong D."/>
            <person name="Yin W.-F."/>
            <person name="Chan K.-G."/>
        </authorList>
    </citation>
    <scope>NUCLEOTIDE SEQUENCE</scope>
    <source>
        <strain evidence="2">DSM 23570</strain>
        <plasmid evidence="2">pPO70-1</plasmid>
    </source>
</reference>
<evidence type="ECO:0000256" key="1">
    <source>
        <dbReference type="SAM" id="Phobius"/>
    </source>
</evidence>
<dbReference type="Pfam" id="PF04956">
    <property type="entry name" value="TrbC"/>
    <property type="match status" value="1"/>
</dbReference>
<name>A0A0G3IFK8_9BURK</name>
<accession>A0A0G3IFK8</accession>
<dbReference type="Proteomes" id="UP000035050">
    <property type="component" value="Plasmid pPO70-1"/>
</dbReference>
<dbReference type="AlphaFoldDB" id="A0A0G3IFK8"/>
<dbReference type="PATRIC" id="fig|573737.6.peg.5535"/>
<feature type="transmembrane region" description="Helical" evidence="1">
    <location>
        <begin position="64"/>
        <end position="83"/>
    </location>
</feature>
<keyword evidence="1" id="KW-0812">Transmembrane</keyword>
<sequence length="126" mass="13482">MKEHGTRKQGQGKIDLPPSDKVDKALELTVNLLVVAFVLLPGLANAQSAGGGAFDGITQFLKSVTQLLIYEWGYYIGIITLAIQGYRWKTGRIDMMALGGWGLGIGLVFFAPNIVSDLKSRAGGSV</sequence>
<evidence type="ECO:0000313" key="3">
    <source>
        <dbReference type="Proteomes" id="UP000035050"/>
    </source>
</evidence>
<geneLocation type="plasmid" evidence="2 3">
    <name>pPO70-1</name>
</geneLocation>
<proteinExistence type="predicted"/>
<keyword evidence="2" id="KW-0614">Plasmid</keyword>
<dbReference type="RefSeq" id="WP_052654091.1">
    <property type="nucleotide sequence ID" value="NZ_CP011518.2"/>
</dbReference>
<dbReference type="OrthoDB" id="9131446at2"/>
<keyword evidence="1" id="KW-1133">Transmembrane helix</keyword>
<keyword evidence="3" id="KW-1185">Reference proteome</keyword>
<dbReference type="KEGG" id="pox:MB84_28170"/>
<keyword evidence="1" id="KW-0472">Membrane</keyword>
<feature type="transmembrane region" description="Helical" evidence="1">
    <location>
        <begin position="25"/>
        <end position="44"/>
    </location>
</feature>
<feature type="transmembrane region" description="Helical" evidence="1">
    <location>
        <begin position="95"/>
        <end position="115"/>
    </location>
</feature>
<evidence type="ECO:0000313" key="2">
    <source>
        <dbReference type="EMBL" id="AKK24701.1"/>
    </source>
</evidence>
<dbReference type="InterPro" id="IPR007039">
    <property type="entry name" value="TrbC/VirB2"/>
</dbReference>
<gene>
    <name evidence="2" type="ORF">MB84_28170</name>
</gene>
<protein>
    <submittedName>
        <fullName evidence="2">Type VI secretion protein</fullName>
    </submittedName>
</protein>
<organism evidence="2 3">
    <name type="scientific">Pandoraea oxalativorans</name>
    <dbReference type="NCBI Taxonomy" id="573737"/>
    <lineage>
        <taxon>Bacteria</taxon>
        <taxon>Pseudomonadati</taxon>
        <taxon>Pseudomonadota</taxon>
        <taxon>Betaproteobacteria</taxon>
        <taxon>Burkholderiales</taxon>
        <taxon>Burkholderiaceae</taxon>
        <taxon>Pandoraea</taxon>
    </lineage>
</organism>
<dbReference type="EMBL" id="CP011518">
    <property type="protein sequence ID" value="AKK24701.1"/>
    <property type="molecule type" value="Genomic_DNA"/>
</dbReference>